<gene>
    <name evidence="1" type="ORF">UA74_20255</name>
</gene>
<accession>A0AAC9LET5</accession>
<evidence type="ECO:0000313" key="1">
    <source>
        <dbReference type="EMBL" id="APU16076.1"/>
    </source>
</evidence>
<evidence type="ECO:0000313" key="2">
    <source>
        <dbReference type="Proteomes" id="UP000185511"/>
    </source>
</evidence>
<dbReference type="EMBL" id="CP016076">
    <property type="protein sequence ID" value="APU16076.1"/>
    <property type="molecule type" value="Genomic_DNA"/>
</dbReference>
<proteinExistence type="predicted"/>
<dbReference type="Proteomes" id="UP000185511">
    <property type="component" value="Chromosome"/>
</dbReference>
<dbReference type="KEGG" id="acad:UA74_20255"/>
<organism evidence="1 2">
    <name type="scientific">Actinoalloteichus fjordicus</name>
    <dbReference type="NCBI Taxonomy" id="1612552"/>
    <lineage>
        <taxon>Bacteria</taxon>
        <taxon>Bacillati</taxon>
        <taxon>Actinomycetota</taxon>
        <taxon>Actinomycetes</taxon>
        <taxon>Pseudonocardiales</taxon>
        <taxon>Pseudonocardiaceae</taxon>
        <taxon>Actinoalloteichus</taxon>
    </lineage>
</organism>
<name>A0AAC9LET5_9PSEU</name>
<protein>
    <submittedName>
        <fullName evidence="1">Uncharacterized protein</fullName>
    </submittedName>
</protein>
<dbReference type="AlphaFoldDB" id="A0AAC9LET5"/>
<sequence length="40" mass="3926">MANRPDIDVIEVDGGVLHVERRGSGPALPLIAGGGGDAGS</sequence>
<reference evidence="2" key="1">
    <citation type="submission" date="2016-06" db="EMBL/GenBank/DDBJ databases">
        <title>Complete genome sequence of Actinoalloteichus fjordicus DSM 46855 (=ADI127-17), type strain of the new species Actinoalloteichus fjordicus.</title>
        <authorList>
            <person name="Ruckert C."/>
            <person name="Nouioui I."/>
            <person name="Willmese J."/>
            <person name="van Wezel G."/>
            <person name="Klenk H.-P."/>
            <person name="Kalinowski J."/>
            <person name="Zotchev S.B."/>
        </authorList>
    </citation>
    <scope>NUCLEOTIDE SEQUENCE [LARGE SCALE GENOMIC DNA]</scope>
    <source>
        <strain evidence="2">ADI127-7</strain>
    </source>
</reference>
<dbReference type="RefSeq" id="WP_257787480.1">
    <property type="nucleotide sequence ID" value="NZ_CP016076.1"/>
</dbReference>
<keyword evidence="2" id="KW-1185">Reference proteome</keyword>